<sequence length="37" mass="4119">MVKGFQLILFLHFIADVSSSAIADLYSIEINSPCFDL</sequence>
<dbReference type="EMBL" id="DS989872">
    <property type="protein sequence ID" value="EDX71504.1"/>
    <property type="molecule type" value="Genomic_DNA"/>
</dbReference>
<accession>B4W2X1</accession>
<reference evidence="1 2" key="1">
    <citation type="submission" date="2008-07" db="EMBL/GenBank/DDBJ databases">
        <authorList>
            <person name="Tandeau de Marsac N."/>
            <person name="Ferriera S."/>
            <person name="Johnson J."/>
            <person name="Kravitz S."/>
            <person name="Beeson K."/>
            <person name="Sutton G."/>
            <person name="Rogers Y.-H."/>
            <person name="Friedman R."/>
            <person name="Frazier M."/>
            <person name="Venter J.C."/>
        </authorList>
    </citation>
    <scope>NUCLEOTIDE SEQUENCE [LARGE SCALE GENOMIC DNA]</scope>
    <source>
        <strain evidence="1 2">PCC 7420</strain>
    </source>
</reference>
<dbReference type="Proteomes" id="UP000003835">
    <property type="component" value="Unassembled WGS sequence"/>
</dbReference>
<keyword evidence="2" id="KW-1185">Reference proteome</keyword>
<dbReference type="HOGENOM" id="CLU_3342513_0_0_3"/>
<name>B4W2X1_9CYAN</name>
<protein>
    <submittedName>
        <fullName evidence="1">Uncharacterized protein</fullName>
    </submittedName>
</protein>
<proteinExistence type="predicted"/>
<organism evidence="1 2">
    <name type="scientific">Coleofasciculus chthonoplastes PCC 7420</name>
    <dbReference type="NCBI Taxonomy" id="118168"/>
    <lineage>
        <taxon>Bacteria</taxon>
        <taxon>Bacillati</taxon>
        <taxon>Cyanobacteriota</taxon>
        <taxon>Cyanophyceae</taxon>
        <taxon>Coleofasciculales</taxon>
        <taxon>Coleofasciculaceae</taxon>
        <taxon>Coleofasciculus</taxon>
    </lineage>
</organism>
<gene>
    <name evidence="1" type="ORF">MC7420_70</name>
</gene>
<dbReference type="AlphaFoldDB" id="B4W2X1"/>
<evidence type="ECO:0000313" key="2">
    <source>
        <dbReference type="Proteomes" id="UP000003835"/>
    </source>
</evidence>
<evidence type="ECO:0000313" key="1">
    <source>
        <dbReference type="EMBL" id="EDX71504.1"/>
    </source>
</evidence>